<feature type="region of interest" description="Disordered" evidence="2">
    <location>
        <begin position="332"/>
        <end position="489"/>
    </location>
</feature>
<feature type="compositionally biased region" description="Basic and acidic residues" evidence="2">
    <location>
        <begin position="473"/>
        <end position="487"/>
    </location>
</feature>
<evidence type="ECO:0000313" key="5">
    <source>
        <dbReference type="Proteomes" id="UP000814176"/>
    </source>
</evidence>
<feature type="region of interest" description="Disordered" evidence="2">
    <location>
        <begin position="237"/>
        <end position="278"/>
    </location>
</feature>
<evidence type="ECO:0000256" key="1">
    <source>
        <dbReference type="ARBA" id="ARBA00020833"/>
    </source>
</evidence>
<accession>A0ABQ8KS10</accession>
<feature type="compositionally biased region" description="Low complexity" evidence="2">
    <location>
        <begin position="395"/>
        <end position="410"/>
    </location>
</feature>
<feature type="region of interest" description="Disordered" evidence="2">
    <location>
        <begin position="1"/>
        <end position="26"/>
    </location>
</feature>
<protein>
    <recommendedName>
        <fullName evidence="1">Histone H1</fullName>
    </recommendedName>
</protein>
<feature type="compositionally biased region" description="Acidic residues" evidence="2">
    <location>
        <begin position="571"/>
        <end position="581"/>
    </location>
</feature>
<feature type="compositionally biased region" description="Pro residues" evidence="2">
    <location>
        <begin position="181"/>
        <end position="196"/>
    </location>
</feature>
<feature type="compositionally biased region" description="Polar residues" evidence="2">
    <location>
        <begin position="424"/>
        <end position="443"/>
    </location>
</feature>
<dbReference type="InterPro" id="IPR036390">
    <property type="entry name" value="WH_DNA-bd_sf"/>
</dbReference>
<evidence type="ECO:0000259" key="3">
    <source>
        <dbReference type="PROSITE" id="PS51504"/>
    </source>
</evidence>
<keyword evidence="5" id="KW-1185">Reference proteome</keyword>
<dbReference type="PROSITE" id="PS51504">
    <property type="entry name" value="H15"/>
    <property type="match status" value="1"/>
</dbReference>
<feature type="region of interest" description="Disordered" evidence="2">
    <location>
        <begin position="567"/>
        <end position="634"/>
    </location>
</feature>
<comment type="caution">
    <text evidence="4">The sequence shown here is derived from an EMBL/GenBank/DDBJ whole genome shotgun (WGS) entry which is preliminary data.</text>
</comment>
<dbReference type="SUPFAM" id="SSF46785">
    <property type="entry name" value="Winged helix' DNA-binding domain"/>
    <property type="match status" value="1"/>
</dbReference>
<dbReference type="EMBL" id="JADCUA010000003">
    <property type="protein sequence ID" value="KAH9841380.1"/>
    <property type="molecule type" value="Genomic_DNA"/>
</dbReference>
<feature type="compositionally biased region" description="Polar residues" evidence="2">
    <location>
        <begin position="352"/>
        <end position="373"/>
    </location>
</feature>
<feature type="compositionally biased region" description="Polar residues" evidence="2">
    <location>
        <begin position="618"/>
        <end position="631"/>
    </location>
</feature>
<organism evidence="4 5">
    <name type="scientific">Rhodofomes roseus</name>
    <dbReference type="NCBI Taxonomy" id="34475"/>
    <lineage>
        <taxon>Eukaryota</taxon>
        <taxon>Fungi</taxon>
        <taxon>Dikarya</taxon>
        <taxon>Basidiomycota</taxon>
        <taxon>Agaricomycotina</taxon>
        <taxon>Agaricomycetes</taxon>
        <taxon>Polyporales</taxon>
        <taxon>Rhodofomes</taxon>
    </lineage>
</organism>
<dbReference type="InterPro" id="IPR036388">
    <property type="entry name" value="WH-like_DNA-bd_sf"/>
</dbReference>
<feature type="region of interest" description="Disordered" evidence="2">
    <location>
        <begin position="652"/>
        <end position="685"/>
    </location>
</feature>
<dbReference type="InterPro" id="IPR005818">
    <property type="entry name" value="Histone_H1/H5_H15"/>
</dbReference>
<dbReference type="Gene3D" id="1.10.10.10">
    <property type="entry name" value="Winged helix-like DNA-binding domain superfamily/Winged helix DNA-binding domain"/>
    <property type="match status" value="1"/>
</dbReference>
<feature type="compositionally biased region" description="Low complexity" evidence="2">
    <location>
        <begin position="444"/>
        <end position="471"/>
    </location>
</feature>
<feature type="compositionally biased region" description="Basic residues" evidence="2">
    <location>
        <begin position="332"/>
        <end position="343"/>
    </location>
</feature>
<feature type="compositionally biased region" description="Pro residues" evidence="2">
    <location>
        <begin position="1"/>
        <end position="13"/>
    </location>
</feature>
<name>A0ABQ8KS10_9APHY</name>
<gene>
    <name evidence="4" type="ORF">C8Q71DRAFT_736646</name>
</gene>
<dbReference type="Pfam" id="PF00538">
    <property type="entry name" value="Linker_histone"/>
    <property type="match status" value="1"/>
</dbReference>
<feature type="region of interest" description="Disordered" evidence="2">
    <location>
        <begin position="502"/>
        <end position="553"/>
    </location>
</feature>
<evidence type="ECO:0000256" key="2">
    <source>
        <dbReference type="SAM" id="MobiDB-lite"/>
    </source>
</evidence>
<feature type="compositionally biased region" description="Low complexity" evidence="2">
    <location>
        <begin position="514"/>
        <end position="543"/>
    </location>
</feature>
<sequence length="685" mass="71791">MPPQSPPPVPPPASGGDASLTDTSGGSIQTLKQNYLSLLPQEQIIQICLALDLHAPQHVQTTVWPVDLQAAIQTLKSGTAPSTPGPLVAADVHSLLDQPTKDAPTEQVHPPGPPVSTSGVPPMASLLDDAAPPSRSSQPSPSSAETAAPKPSQDSEPSTHGPSIAGPSTPAYPRSAANSPAPQPPSVPQPHAPYPYAPYGYVPKTPQQPAYPHTPYYATSPPVPPGYPPHYPYAGYPPPPGYPSTSTGHPAYPPAGSPPPGAMTESPANAAYPMPPAEDLPSYEEMIVEALMDTSDPEGAAPKDLFAWMASRYPLQTNFRPSASQALQKAYKRGRLEKRHGGKYRINPSWEGGTTSKRTTRKPQTLAQTTYAMQQGPPASPFTNAPLHHRSNHTPYPQSGPPGHYSGYPYNYPPSGYPSYHTPGLSQYYQQQPGHQPTTANKTPAQSSAPAPAASAAPSASSTAPAVAGSSKDGADKAHTADGHDANAWEAAQHILQAINFTLHQIEDPEQPETPAVTASNAPATAPAAPSTSAPTQTAAEAPRTTLTEDERASLQAQLALLAAQLTEIANESDDEDEDMQEPIQVPSQLQPAHELPALEGAQAQPESIPQAVPPVQSEASAAPDSNQFGDLSSEAAGRAMAMLLDNLDSAAQALAAEEGEESDEDEDMEMVEVPTYVESDALRT</sequence>
<dbReference type="RefSeq" id="XP_047782679.1">
    <property type="nucleotide sequence ID" value="XM_047922569.1"/>
</dbReference>
<dbReference type="GeneID" id="72003301"/>
<proteinExistence type="predicted"/>
<feature type="compositionally biased region" description="Low complexity" evidence="2">
    <location>
        <begin position="130"/>
        <end position="152"/>
    </location>
</feature>
<evidence type="ECO:0000313" key="4">
    <source>
        <dbReference type="EMBL" id="KAH9841380.1"/>
    </source>
</evidence>
<feature type="domain" description="H15" evidence="3">
    <location>
        <begin position="279"/>
        <end position="348"/>
    </location>
</feature>
<feature type="compositionally biased region" description="Acidic residues" evidence="2">
    <location>
        <begin position="658"/>
        <end position="671"/>
    </location>
</feature>
<feature type="region of interest" description="Disordered" evidence="2">
    <location>
        <begin position="100"/>
        <end position="224"/>
    </location>
</feature>
<dbReference type="Proteomes" id="UP000814176">
    <property type="component" value="Unassembled WGS sequence"/>
</dbReference>
<reference evidence="4 5" key="1">
    <citation type="journal article" date="2021" name="Environ. Microbiol.">
        <title>Gene family expansions and transcriptome signatures uncover fungal adaptations to wood decay.</title>
        <authorList>
            <person name="Hage H."/>
            <person name="Miyauchi S."/>
            <person name="Viragh M."/>
            <person name="Drula E."/>
            <person name="Min B."/>
            <person name="Chaduli D."/>
            <person name="Navarro D."/>
            <person name="Favel A."/>
            <person name="Norest M."/>
            <person name="Lesage-Meessen L."/>
            <person name="Balint B."/>
            <person name="Merenyi Z."/>
            <person name="de Eugenio L."/>
            <person name="Morin E."/>
            <person name="Martinez A.T."/>
            <person name="Baldrian P."/>
            <person name="Stursova M."/>
            <person name="Martinez M.J."/>
            <person name="Novotny C."/>
            <person name="Magnuson J.K."/>
            <person name="Spatafora J.W."/>
            <person name="Maurice S."/>
            <person name="Pangilinan J."/>
            <person name="Andreopoulos W."/>
            <person name="LaButti K."/>
            <person name="Hundley H."/>
            <person name="Na H."/>
            <person name="Kuo A."/>
            <person name="Barry K."/>
            <person name="Lipzen A."/>
            <person name="Henrissat B."/>
            <person name="Riley R."/>
            <person name="Ahrendt S."/>
            <person name="Nagy L.G."/>
            <person name="Grigoriev I.V."/>
            <person name="Martin F."/>
            <person name="Rosso M.N."/>
        </authorList>
    </citation>
    <scope>NUCLEOTIDE SEQUENCE [LARGE SCALE GENOMIC DNA]</scope>
    <source>
        <strain evidence="4 5">CIRM-BRFM 1785</strain>
    </source>
</reference>
<feature type="compositionally biased region" description="Pro residues" evidence="2">
    <location>
        <begin position="251"/>
        <end position="261"/>
    </location>
</feature>